<gene>
    <name evidence="1" type="ORF">M8523_33100</name>
</gene>
<accession>A0AA41Z460</accession>
<dbReference type="Proteomes" id="UP001165667">
    <property type="component" value="Unassembled WGS sequence"/>
</dbReference>
<dbReference type="EMBL" id="JAMOIM010000063">
    <property type="protein sequence ID" value="MCW6512742.1"/>
    <property type="molecule type" value="Genomic_DNA"/>
</dbReference>
<comment type="caution">
    <text evidence="1">The sequence shown here is derived from an EMBL/GenBank/DDBJ whole genome shotgun (WGS) entry which is preliminary data.</text>
</comment>
<dbReference type="GO" id="GO:0043565">
    <property type="term" value="F:sequence-specific DNA binding"/>
    <property type="evidence" value="ECO:0007669"/>
    <property type="project" value="InterPro"/>
</dbReference>
<reference evidence="1" key="1">
    <citation type="submission" date="2022-05" db="EMBL/GenBank/DDBJ databases">
        <authorList>
            <person name="Pankratov T."/>
        </authorList>
    </citation>
    <scope>NUCLEOTIDE SEQUENCE</scope>
    <source>
        <strain evidence="1">BP6-180914</strain>
    </source>
</reference>
<protein>
    <submittedName>
        <fullName evidence="1">Transposase</fullName>
    </submittedName>
</protein>
<dbReference type="InterPro" id="IPR002514">
    <property type="entry name" value="Transposase_8"/>
</dbReference>
<evidence type="ECO:0000313" key="2">
    <source>
        <dbReference type="Proteomes" id="UP001165667"/>
    </source>
</evidence>
<dbReference type="RefSeq" id="WP_282589118.1">
    <property type="nucleotide sequence ID" value="NZ_JAMOIM010000063.1"/>
</dbReference>
<dbReference type="Pfam" id="PF01527">
    <property type="entry name" value="HTH_Tnp_1"/>
    <property type="match status" value="1"/>
</dbReference>
<evidence type="ECO:0000313" key="1">
    <source>
        <dbReference type="EMBL" id="MCW6512742.1"/>
    </source>
</evidence>
<dbReference type="GO" id="GO:0004803">
    <property type="term" value="F:transposase activity"/>
    <property type="evidence" value="ECO:0007669"/>
    <property type="project" value="InterPro"/>
</dbReference>
<dbReference type="AlphaFoldDB" id="A0AA41Z460"/>
<organism evidence="1 2">
    <name type="scientific">Lichenifustis flavocetrariae</name>
    <dbReference type="NCBI Taxonomy" id="2949735"/>
    <lineage>
        <taxon>Bacteria</taxon>
        <taxon>Pseudomonadati</taxon>
        <taxon>Pseudomonadota</taxon>
        <taxon>Alphaproteobacteria</taxon>
        <taxon>Hyphomicrobiales</taxon>
        <taxon>Lichenihabitantaceae</taxon>
        <taxon>Lichenifustis</taxon>
    </lineage>
</organism>
<dbReference type="NCBIfam" id="NF047595">
    <property type="entry name" value="IS66_ISRel24_TnpA"/>
    <property type="match status" value="1"/>
</dbReference>
<dbReference type="GO" id="GO:0006313">
    <property type="term" value="P:DNA transposition"/>
    <property type="evidence" value="ECO:0007669"/>
    <property type="project" value="InterPro"/>
</dbReference>
<sequence length="114" mass="12353">MTQITLQTGPERRRHWSAAAQREILSAAFMPRAVVTEVGRRYDVSTSLIYKWRQQAQGRSDVAFVPAVLLPEPMTASAPPKSPAIVVELTGGTRLTIDAQASAALVGAVLRALR</sequence>
<dbReference type="InterPro" id="IPR010921">
    <property type="entry name" value="Trp_repressor/repl_initiator"/>
</dbReference>
<dbReference type="SUPFAM" id="SSF48295">
    <property type="entry name" value="TrpR-like"/>
    <property type="match status" value="1"/>
</dbReference>
<name>A0AA41Z460_9HYPH</name>
<proteinExistence type="predicted"/>
<keyword evidence="2" id="KW-1185">Reference proteome</keyword>